<feature type="compositionally biased region" description="Basic and acidic residues" evidence="3">
    <location>
        <begin position="21"/>
        <end position="33"/>
    </location>
</feature>
<comment type="subcellular location">
    <subcellularLocation>
        <location evidence="1">Nucleus</location>
    </subcellularLocation>
</comment>
<evidence type="ECO:0008006" key="6">
    <source>
        <dbReference type="Google" id="ProtNLM"/>
    </source>
</evidence>
<evidence type="ECO:0000256" key="3">
    <source>
        <dbReference type="SAM" id="MobiDB-lite"/>
    </source>
</evidence>
<dbReference type="OrthoDB" id="3477330at2759"/>
<sequence>MQNSKEFQPHHSSPITCPTSESRRANEARVKNPEHRLTFIDSVQGVRRLSAENAAKHRHAIFTEPERRQMSEDVSNSLVNRDPDQALLELERFESVIDNVAQFSLFRGPFGISKIDQSPETDQTSPEDESVILPIEDWLLEPSAFSPIIREINEPGFSDNFNDVLNADSTLWDLIPITAENTQEHIQTPKLPLDALPINLSGNTEAWSILSHFRERVVPLISPFENGQEVPWRNLIIPCAVGTLGETFMSGSSSHARLALLNSLLSASSFHLGQHSTLCMEHWTMTGSSYLKFAQHHLMQCIEEADMVPPRKSKYKEVLMALLSLSTAYMIKGDSDKRISCLIQAERFISANGFTQSTISSKRRALHHCYAYMRIMAETTSIEGLCADMANTSISEEGKSHTGFRIYPGVTFTGDIMAMEKDPSVAQRDLHLAIPGRWSLTLFPKMYGVAEAFLMLLSQVIRLANERDLSMTESREKGLNLREFWTRAKVLEKGIHLLVASCQADNTLIGLEIGSQFKKLRAQAMYTALLIFFHRRIYDLDASLLQKEVDSIKQSLTKAQETANASGANTATLIWPAFIAACEAVGSESESFFSSWFDSCYTITGLCNVSLAKQVFEMIWYKRREAGLDGDVCSWPEILRAKKIRLMFF</sequence>
<keyword evidence="2" id="KW-0539">Nucleus</keyword>
<evidence type="ECO:0000313" key="4">
    <source>
        <dbReference type="EMBL" id="OQE28716.1"/>
    </source>
</evidence>
<evidence type="ECO:0000256" key="1">
    <source>
        <dbReference type="ARBA" id="ARBA00004123"/>
    </source>
</evidence>
<keyword evidence="5" id="KW-1185">Reference proteome</keyword>
<evidence type="ECO:0000256" key="2">
    <source>
        <dbReference type="ARBA" id="ARBA00023242"/>
    </source>
</evidence>
<gene>
    <name evidence="4" type="ORF">PENSTE_c003G01333</name>
</gene>
<accession>A0A1V6TRC7</accession>
<evidence type="ECO:0000313" key="5">
    <source>
        <dbReference type="Proteomes" id="UP000191285"/>
    </source>
</evidence>
<organism evidence="4 5">
    <name type="scientific">Penicillium steckii</name>
    <dbReference type="NCBI Taxonomy" id="303698"/>
    <lineage>
        <taxon>Eukaryota</taxon>
        <taxon>Fungi</taxon>
        <taxon>Dikarya</taxon>
        <taxon>Ascomycota</taxon>
        <taxon>Pezizomycotina</taxon>
        <taxon>Eurotiomycetes</taxon>
        <taxon>Eurotiomycetidae</taxon>
        <taxon>Eurotiales</taxon>
        <taxon>Aspergillaceae</taxon>
        <taxon>Penicillium</taxon>
    </lineage>
</organism>
<reference evidence="5" key="1">
    <citation type="journal article" date="2017" name="Nat. Microbiol.">
        <title>Global analysis of biosynthetic gene clusters reveals vast potential of secondary metabolite production in Penicillium species.</title>
        <authorList>
            <person name="Nielsen J.C."/>
            <person name="Grijseels S."/>
            <person name="Prigent S."/>
            <person name="Ji B."/>
            <person name="Dainat J."/>
            <person name="Nielsen K.F."/>
            <person name="Frisvad J.C."/>
            <person name="Workman M."/>
            <person name="Nielsen J."/>
        </authorList>
    </citation>
    <scope>NUCLEOTIDE SEQUENCE [LARGE SCALE GENOMIC DNA]</scope>
    <source>
        <strain evidence="5">IBT 24891</strain>
    </source>
</reference>
<protein>
    <recommendedName>
        <fullName evidence="6">Transcription factor domain-containing protein</fullName>
    </recommendedName>
</protein>
<dbReference type="Proteomes" id="UP000191285">
    <property type="component" value="Unassembled WGS sequence"/>
</dbReference>
<dbReference type="InterPro" id="IPR021858">
    <property type="entry name" value="Fun_TF"/>
</dbReference>
<feature type="region of interest" description="Disordered" evidence="3">
    <location>
        <begin position="1"/>
        <end position="33"/>
    </location>
</feature>
<proteinExistence type="predicted"/>
<dbReference type="GO" id="GO:0005634">
    <property type="term" value="C:nucleus"/>
    <property type="evidence" value="ECO:0007669"/>
    <property type="project" value="UniProtKB-SubCell"/>
</dbReference>
<dbReference type="PANTHER" id="PTHR37534:SF46">
    <property type="entry name" value="ZN(II)2CYS6 TRANSCRIPTION FACTOR (EUROFUNG)"/>
    <property type="match status" value="1"/>
</dbReference>
<dbReference type="EMBL" id="MLKD01000003">
    <property type="protein sequence ID" value="OQE28716.1"/>
    <property type="molecule type" value="Genomic_DNA"/>
</dbReference>
<dbReference type="Pfam" id="PF11951">
    <property type="entry name" value="Fungal_trans_2"/>
    <property type="match status" value="1"/>
</dbReference>
<dbReference type="AlphaFoldDB" id="A0A1V6TRC7"/>
<feature type="compositionally biased region" description="Polar residues" evidence="3">
    <location>
        <begin position="1"/>
        <end position="20"/>
    </location>
</feature>
<dbReference type="PANTHER" id="PTHR37534">
    <property type="entry name" value="TRANSCRIPTIONAL ACTIVATOR PROTEIN UGA3"/>
    <property type="match status" value="1"/>
</dbReference>
<name>A0A1V6TRC7_9EURO</name>
<comment type="caution">
    <text evidence="4">The sequence shown here is derived from an EMBL/GenBank/DDBJ whole genome shotgun (WGS) entry which is preliminary data.</text>
</comment>